<organism evidence="1 2">
    <name type="scientific">Allacma fusca</name>
    <dbReference type="NCBI Taxonomy" id="39272"/>
    <lineage>
        <taxon>Eukaryota</taxon>
        <taxon>Metazoa</taxon>
        <taxon>Ecdysozoa</taxon>
        <taxon>Arthropoda</taxon>
        <taxon>Hexapoda</taxon>
        <taxon>Collembola</taxon>
        <taxon>Symphypleona</taxon>
        <taxon>Sminthuridae</taxon>
        <taxon>Allacma</taxon>
    </lineage>
</organism>
<dbReference type="Proteomes" id="UP000708208">
    <property type="component" value="Unassembled WGS sequence"/>
</dbReference>
<accession>A0A8J2P5W4</accession>
<dbReference type="AlphaFoldDB" id="A0A8J2P5W4"/>
<keyword evidence="2" id="KW-1185">Reference proteome</keyword>
<evidence type="ECO:0000313" key="1">
    <source>
        <dbReference type="EMBL" id="CAG7732244.1"/>
    </source>
</evidence>
<name>A0A8J2P5W4_9HEXA</name>
<protein>
    <submittedName>
        <fullName evidence="1">Uncharacterized protein</fullName>
    </submittedName>
</protein>
<sequence>VATSNGSKNKTILLLDYSFTVKTLNNYCSVFKELVPIS</sequence>
<dbReference type="EMBL" id="CAJVCH010227278">
    <property type="protein sequence ID" value="CAG7732244.1"/>
    <property type="molecule type" value="Genomic_DNA"/>
</dbReference>
<gene>
    <name evidence="1" type="ORF">AFUS01_LOCUS20768</name>
</gene>
<proteinExistence type="predicted"/>
<reference evidence="1" key="1">
    <citation type="submission" date="2021-06" db="EMBL/GenBank/DDBJ databases">
        <authorList>
            <person name="Hodson N. C."/>
            <person name="Mongue J. A."/>
            <person name="Jaron S. K."/>
        </authorList>
    </citation>
    <scope>NUCLEOTIDE SEQUENCE</scope>
</reference>
<evidence type="ECO:0000313" key="2">
    <source>
        <dbReference type="Proteomes" id="UP000708208"/>
    </source>
</evidence>
<comment type="caution">
    <text evidence="1">The sequence shown here is derived from an EMBL/GenBank/DDBJ whole genome shotgun (WGS) entry which is preliminary data.</text>
</comment>
<feature type="non-terminal residue" evidence="1">
    <location>
        <position position="1"/>
    </location>
</feature>